<dbReference type="PANTHER" id="PTHR45528:SF11">
    <property type="entry name" value="HISTIDINE KINASE"/>
    <property type="match status" value="1"/>
</dbReference>
<evidence type="ECO:0000256" key="7">
    <source>
        <dbReference type="ARBA" id="ARBA00022692"/>
    </source>
</evidence>
<dbReference type="Proteomes" id="UP001208017">
    <property type="component" value="Unassembled WGS sequence"/>
</dbReference>
<dbReference type="InterPro" id="IPR003660">
    <property type="entry name" value="HAMP_dom"/>
</dbReference>
<keyword evidence="10" id="KW-0067">ATP-binding</keyword>
<gene>
    <name evidence="20" type="ORF">OS242_02075</name>
</gene>
<dbReference type="SUPFAM" id="SSF55874">
    <property type="entry name" value="ATPase domain of HSP90 chaperone/DNA topoisomerase II/histidine kinase"/>
    <property type="match status" value="1"/>
</dbReference>
<dbReference type="SUPFAM" id="SSF158472">
    <property type="entry name" value="HAMP domain-like"/>
    <property type="match status" value="1"/>
</dbReference>
<keyword evidence="9 20" id="KW-0418">Kinase</keyword>
<keyword evidence="7 17" id="KW-0812">Transmembrane</keyword>
<evidence type="ECO:0000256" key="13">
    <source>
        <dbReference type="ARBA" id="ARBA00023026"/>
    </source>
</evidence>
<dbReference type="Gene3D" id="3.30.565.10">
    <property type="entry name" value="Histidine kinase-like ATPase, C-terminal domain"/>
    <property type="match status" value="1"/>
</dbReference>
<keyword evidence="4" id="KW-1003">Cell membrane</keyword>
<dbReference type="CDD" id="cd00075">
    <property type="entry name" value="HATPase"/>
    <property type="match status" value="1"/>
</dbReference>
<evidence type="ECO:0000256" key="1">
    <source>
        <dbReference type="ARBA" id="ARBA00000085"/>
    </source>
</evidence>
<dbReference type="InterPro" id="IPR036097">
    <property type="entry name" value="HisK_dim/P_sf"/>
</dbReference>
<evidence type="ECO:0000256" key="9">
    <source>
        <dbReference type="ARBA" id="ARBA00022777"/>
    </source>
</evidence>
<keyword evidence="8" id="KW-0547">Nucleotide-binding</keyword>
<keyword evidence="14 17" id="KW-0472">Membrane</keyword>
<dbReference type="GO" id="GO:0016301">
    <property type="term" value="F:kinase activity"/>
    <property type="evidence" value="ECO:0007669"/>
    <property type="project" value="UniProtKB-KW"/>
</dbReference>
<protein>
    <recommendedName>
        <fullName evidence="16">Heme sensor protein HssS</fullName>
        <ecNumber evidence="3">2.7.13.3</ecNumber>
    </recommendedName>
</protein>
<dbReference type="SMART" id="SM00388">
    <property type="entry name" value="HisKA"/>
    <property type="match status" value="1"/>
</dbReference>
<evidence type="ECO:0000256" key="6">
    <source>
        <dbReference type="ARBA" id="ARBA00022679"/>
    </source>
</evidence>
<evidence type="ECO:0000256" key="16">
    <source>
        <dbReference type="ARBA" id="ARBA00040841"/>
    </source>
</evidence>
<dbReference type="SUPFAM" id="SSF47384">
    <property type="entry name" value="Homodimeric domain of signal transducing histidine kinase"/>
    <property type="match status" value="1"/>
</dbReference>
<evidence type="ECO:0000256" key="5">
    <source>
        <dbReference type="ARBA" id="ARBA00022553"/>
    </source>
</evidence>
<evidence type="ECO:0000256" key="14">
    <source>
        <dbReference type="ARBA" id="ARBA00023136"/>
    </source>
</evidence>
<feature type="domain" description="HAMP" evidence="19">
    <location>
        <begin position="176"/>
        <end position="228"/>
    </location>
</feature>
<dbReference type="CDD" id="cd00082">
    <property type="entry name" value="HisKA"/>
    <property type="match status" value="1"/>
</dbReference>
<evidence type="ECO:0000256" key="10">
    <source>
        <dbReference type="ARBA" id="ARBA00022840"/>
    </source>
</evidence>
<dbReference type="CDD" id="cd06225">
    <property type="entry name" value="HAMP"/>
    <property type="match status" value="1"/>
</dbReference>
<evidence type="ECO:0000256" key="11">
    <source>
        <dbReference type="ARBA" id="ARBA00022989"/>
    </source>
</evidence>
<dbReference type="Pfam" id="PF00672">
    <property type="entry name" value="HAMP"/>
    <property type="match status" value="1"/>
</dbReference>
<evidence type="ECO:0000256" key="3">
    <source>
        <dbReference type="ARBA" id="ARBA00012438"/>
    </source>
</evidence>
<keyword evidence="13" id="KW-0843">Virulence</keyword>
<comment type="catalytic activity">
    <reaction evidence="1">
        <text>ATP + protein L-histidine = ADP + protein N-phospho-L-histidine.</text>
        <dbReference type="EC" id="2.7.13.3"/>
    </reaction>
</comment>
<keyword evidence="6" id="KW-0808">Transferase</keyword>
<dbReference type="Pfam" id="PF00512">
    <property type="entry name" value="HisKA"/>
    <property type="match status" value="1"/>
</dbReference>
<keyword evidence="21" id="KW-1185">Reference proteome</keyword>
<evidence type="ECO:0000256" key="8">
    <source>
        <dbReference type="ARBA" id="ARBA00022741"/>
    </source>
</evidence>
<keyword evidence="11 17" id="KW-1133">Transmembrane helix</keyword>
<dbReference type="RefSeq" id="WP_267149997.1">
    <property type="nucleotide sequence ID" value="NZ_JAPMLT010000001.1"/>
</dbReference>
<evidence type="ECO:0000256" key="15">
    <source>
        <dbReference type="ARBA" id="ARBA00037219"/>
    </source>
</evidence>
<organism evidence="20 21">
    <name type="scientific">Tumebacillus lacus</name>
    <dbReference type="NCBI Taxonomy" id="2995335"/>
    <lineage>
        <taxon>Bacteria</taxon>
        <taxon>Bacillati</taxon>
        <taxon>Bacillota</taxon>
        <taxon>Bacilli</taxon>
        <taxon>Bacillales</taxon>
        <taxon>Alicyclobacillaceae</taxon>
        <taxon>Tumebacillus</taxon>
    </lineage>
</organism>
<dbReference type="Gene3D" id="6.10.340.10">
    <property type="match status" value="1"/>
</dbReference>
<evidence type="ECO:0000256" key="4">
    <source>
        <dbReference type="ARBA" id="ARBA00022475"/>
    </source>
</evidence>
<dbReference type="InterPro" id="IPR003661">
    <property type="entry name" value="HisK_dim/P_dom"/>
</dbReference>
<evidence type="ECO:0000313" key="20">
    <source>
        <dbReference type="EMBL" id="MCX7568758.1"/>
    </source>
</evidence>
<comment type="caution">
    <text evidence="20">The sequence shown here is derived from an EMBL/GenBank/DDBJ whole genome shotgun (WGS) entry which is preliminary data.</text>
</comment>
<name>A0ABT3WVQ4_9BACL</name>
<dbReference type="Pfam" id="PF02518">
    <property type="entry name" value="HATPase_c"/>
    <property type="match status" value="1"/>
</dbReference>
<dbReference type="InterPro" id="IPR003594">
    <property type="entry name" value="HATPase_dom"/>
</dbReference>
<evidence type="ECO:0000256" key="17">
    <source>
        <dbReference type="SAM" id="Phobius"/>
    </source>
</evidence>
<dbReference type="SMART" id="SM00387">
    <property type="entry name" value="HATPase_c"/>
    <property type="match status" value="1"/>
</dbReference>
<feature type="domain" description="Histidine kinase" evidence="18">
    <location>
        <begin position="236"/>
        <end position="450"/>
    </location>
</feature>
<dbReference type="PANTHER" id="PTHR45528">
    <property type="entry name" value="SENSOR HISTIDINE KINASE CPXA"/>
    <property type="match status" value="1"/>
</dbReference>
<comment type="function">
    <text evidence="15">Member of the two-component regulatory system HssS/HssR involved in intracellular heme homeostasis and tempering of staphylococcal virulence. HssS functions as a heme sensor histidine kinase which is autophosphorylated at a histidine residue and transfers its phosphate group to an aspartate residue of HssR. HssR/HssS activates the expression of hrtAB, an efflux pump, in response to extracellular heme, hemin, hemoglobin or blood.</text>
</comment>
<feature type="transmembrane region" description="Helical" evidence="17">
    <location>
        <begin position="155"/>
        <end position="179"/>
    </location>
</feature>
<dbReference type="PRINTS" id="PR00344">
    <property type="entry name" value="BCTRLSENSOR"/>
</dbReference>
<keyword evidence="12" id="KW-0902">Two-component regulatory system</keyword>
<dbReference type="InterPro" id="IPR050398">
    <property type="entry name" value="HssS/ArlS-like"/>
</dbReference>
<dbReference type="PROSITE" id="PS50885">
    <property type="entry name" value="HAMP"/>
    <property type="match status" value="1"/>
</dbReference>
<evidence type="ECO:0000259" key="19">
    <source>
        <dbReference type="PROSITE" id="PS50885"/>
    </source>
</evidence>
<evidence type="ECO:0000256" key="12">
    <source>
        <dbReference type="ARBA" id="ARBA00023012"/>
    </source>
</evidence>
<evidence type="ECO:0000259" key="18">
    <source>
        <dbReference type="PROSITE" id="PS50109"/>
    </source>
</evidence>
<comment type="subcellular location">
    <subcellularLocation>
        <location evidence="2">Cell membrane</location>
        <topology evidence="2">Multi-pass membrane protein</topology>
    </subcellularLocation>
</comment>
<accession>A0ABT3WVQ4</accession>
<dbReference type="PROSITE" id="PS50109">
    <property type="entry name" value="HIS_KIN"/>
    <property type="match status" value="1"/>
</dbReference>
<dbReference type="EC" id="2.7.13.3" evidence="3"/>
<sequence length="450" mass="51124">MLTVIVVLASGVLAFLLSNLYYQWQLKSHNEERLMHMAQSIASEYERHPMLDLHEYLTLIADLNYRLYIVDEQGHGTMYGSPFKDTHPDPAIVERVRNGQPYHGVKERKHELFVTGYFENTLANSVGVPLKTANQTYVLFLRPDIESAFGELRVLLAWLLVLTFGISLIFLTILTRLLVQPIKRLTAATNQIAEGDFDVHYEIARGDEIGELARHFSKMAGELKKLEAMRQEFVSNVSHEIQSPLTSIQGFSQALRTEEMSAEEREVYLSIIESESRRLSSISQQLLTLAALDKGNAALDKTEYRLDEQLREVALMLEWQWQEKDLHLELELPDVTVRADRQLLHLVWINLLTNSIKFTEAGGAITLQLSSDVGEVHLLIRDTGIGIAAAELPHIFDRFYKADKSRNRNRSGSGLGLSIVQKIIRQHRGQIEVDSTPGIGTTFLIRLPRL</sequence>
<evidence type="ECO:0000256" key="2">
    <source>
        <dbReference type="ARBA" id="ARBA00004651"/>
    </source>
</evidence>
<proteinExistence type="predicted"/>
<evidence type="ECO:0000313" key="21">
    <source>
        <dbReference type="Proteomes" id="UP001208017"/>
    </source>
</evidence>
<dbReference type="InterPro" id="IPR036890">
    <property type="entry name" value="HATPase_C_sf"/>
</dbReference>
<dbReference type="SMART" id="SM00304">
    <property type="entry name" value="HAMP"/>
    <property type="match status" value="1"/>
</dbReference>
<dbReference type="InterPro" id="IPR004358">
    <property type="entry name" value="Sig_transdc_His_kin-like_C"/>
</dbReference>
<keyword evidence="5" id="KW-0597">Phosphoprotein</keyword>
<dbReference type="InterPro" id="IPR005467">
    <property type="entry name" value="His_kinase_dom"/>
</dbReference>
<dbReference type="Gene3D" id="1.10.287.130">
    <property type="match status" value="1"/>
</dbReference>
<reference evidence="20 21" key="1">
    <citation type="submission" date="2022-11" db="EMBL/GenBank/DDBJ databases">
        <title>Study of microbial diversity in lake waters.</title>
        <authorList>
            <person name="Zhang J."/>
        </authorList>
    </citation>
    <scope>NUCLEOTIDE SEQUENCE [LARGE SCALE GENOMIC DNA]</scope>
    <source>
        <strain evidence="20 21">DT12</strain>
    </source>
</reference>
<dbReference type="EMBL" id="JAPMLT010000001">
    <property type="protein sequence ID" value="MCX7568758.1"/>
    <property type="molecule type" value="Genomic_DNA"/>
</dbReference>